<proteinExistence type="predicted"/>
<dbReference type="GO" id="GO:1990189">
    <property type="term" value="F:protein N-terminal-serine acetyltransferase activity"/>
    <property type="evidence" value="ECO:0007669"/>
    <property type="project" value="TreeGrafter"/>
</dbReference>
<evidence type="ECO:0000259" key="1">
    <source>
        <dbReference type="PROSITE" id="PS51186"/>
    </source>
</evidence>
<dbReference type="InterPro" id="IPR000182">
    <property type="entry name" value="GNAT_dom"/>
</dbReference>
<name>A0A6J6PR31_9ZZZZ</name>
<dbReference type="SUPFAM" id="SSF55729">
    <property type="entry name" value="Acyl-CoA N-acyltransferases (Nat)"/>
    <property type="match status" value="1"/>
</dbReference>
<dbReference type="PROSITE" id="PS51186">
    <property type="entry name" value="GNAT"/>
    <property type="match status" value="1"/>
</dbReference>
<feature type="domain" description="N-acetyltransferase" evidence="1">
    <location>
        <begin position="16"/>
        <end position="188"/>
    </location>
</feature>
<organism evidence="2">
    <name type="scientific">freshwater metagenome</name>
    <dbReference type="NCBI Taxonomy" id="449393"/>
    <lineage>
        <taxon>unclassified sequences</taxon>
        <taxon>metagenomes</taxon>
        <taxon>ecological metagenomes</taxon>
    </lineage>
</organism>
<dbReference type="PANTHER" id="PTHR43441">
    <property type="entry name" value="RIBOSOMAL-PROTEIN-SERINE ACETYLTRANSFERASE"/>
    <property type="match status" value="1"/>
</dbReference>
<gene>
    <name evidence="2" type="ORF">UFOPK2399_01414</name>
</gene>
<dbReference type="AlphaFoldDB" id="A0A6J6PR31"/>
<evidence type="ECO:0000313" key="2">
    <source>
        <dbReference type="EMBL" id="CAB4701861.1"/>
    </source>
</evidence>
<dbReference type="GO" id="GO:0005737">
    <property type="term" value="C:cytoplasm"/>
    <property type="evidence" value="ECO:0007669"/>
    <property type="project" value="TreeGrafter"/>
</dbReference>
<dbReference type="Pfam" id="PF13302">
    <property type="entry name" value="Acetyltransf_3"/>
    <property type="match status" value="1"/>
</dbReference>
<dbReference type="PANTHER" id="PTHR43441:SF11">
    <property type="entry name" value="RIBOSOMAL-PROTEIN-SERINE ACETYLTRANSFERASE"/>
    <property type="match status" value="1"/>
</dbReference>
<accession>A0A6J6PR31</accession>
<dbReference type="GO" id="GO:0008999">
    <property type="term" value="F:protein-N-terminal-alanine acetyltransferase activity"/>
    <property type="evidence" value="ECO:0007669"/>
    <property type="project" value="TreeGrafter"/>
</dbReference>
<dbReference type="InterPro" id="IPR016181">
    <property type="entry name" value="Acyl_CoA_acyltransferase"/>
</dbReference>
<dbReference type="EMBL" id="CAEZXP010000004">
    <property type="protein sequence ID" value="CAB4701861.1"/>
    <property type="molecule type" value="Genomic_DNA"/>
</dbReference>
<reference evidence="2" key="1">
    <citation type="submission" date="2020-05" db="EMBL/GenBank/DDBJ databases">
        <authorList>
            <person name="Chiriac C."/>
            <person name="Salcher M."/>
            <person name="Ghai R."/>
            <person name="Kavagutti S V."/>
        </authorList>
    </citation>
    <scope>NUCLEOTIDE SEQUENCE</scope>
</reference>
<dbReference type="Gene3D" id="3.40.630.30">
    <property type="match status" value="1"/>
</dbReference>
<protein>
    <submittedName>
        <fullName evidence="2">Unannotated protein</fullName>
    </submittedName>
</protein>
<sequence>MSIEPLFRLRLRTERLELRLPTEAELQEFAALAEQGVHPPEEMPFRFAWTDAIGTPEFRDGFIEFHRGARRTWAPESWNLVLGVWADGVPVGTQSVNAVNFAARRTAETSSWLGQRFQGRGIGTEMRAAILTLLFDGLGGEVATSGYIEGNERSRRVSDKLGYVVHGEETVAPRGTPVREIQLTLDRAAWQAVARPPVEIVDLAACLPLLGAESAPGR</sequence>
<dbReference type="InterPro" id="IPR051908">
    <property type="entry name" value="Ribosomal_N-acetyltransferase"/>
</dbReference>